<sequence>MEKTVKEIEDFELILRNKRNRTPVLYGHDFRDREQASKPRDVIKIVQSQMRAIQKADTNNLTKVDNTTNNYFTKKEFIPVAELPDYPKELQEENIYRFETQSVSDSQLIALVQNAEHLDTKVSTPENITLHHVIAEIGDGNTTKTADNHRGALSKEENNDKSSLLNDLEESAESIGVNDETDTVEVNDNIFKSQIFEMDKVEVSETLVAEESRSPSPVLNFKNNKILPLVFDLEKFERFERIAFPIVEENKDLTRVKHLINSQLSDGELNIEIEDNHMYVCLDKKSPILNIEDKIVMPTKALNDLRQKTNSYIQDEILFSSDEESDRMIQDLPLTCPFKTSTYDKNDVINKSMYVGFQTASNNPIQVSEESFCKAKSILSFEDTDKLNFNEIVEARDGTTNTNKDEDELNRNSENVGILDIDMAINNDDSLKVSGKADSDYVLKPKKRKYDGFITASNKKIKLSNSALLRCKKVFKDIDLNEEFDENSNNGKDKLSNVFHNNESDFNDNADDIVIDKSNYQIKATELNLDCNKSKQSFMEDLESDLNDENIIKEFENVDMTIEINDIGSKYNEKENCHVQDCVNGKNVKNKTMTNHQSNIINSLGSDFVGFKTANNRIIEISKEALRKTNDVFKDIDIGDSITTNTEFIKNKTKNIETSNIFFKNDQLNTDSAEPQKCMTNNTVGISTGNQPLSNTRFVGFKTANDRNITISSHSLIKSKEIFKDIQDLTNEREENTSLDVFKGFKTANNRVVKVSEESLVKTKNIFKDINNENERQNNLDPVKKIHENRLSKNFEGFKTANNNVVKISERALSRTKKIFEKIFNASSDDNLNTGNVTPEPDFKRSPKNDKVNVANASLDKAKILVKNPRNANIMAEGSTINRCKSVTKANYSEQIKENVKNIDRDVLRNSSVYPDDLLFAVQEGFNETLYTEDFTISATRSTRSTSPILLCPKAKRLKFEAPHKNLKHTQTTEIIEQKKPLLNFKKDYKKTKTYKLKDLCDLEKRYEEKSVAIDYDMDNLMDFIFEKHRNDVTETVVNVEHVQRMFLSSVNAKLIPKGWLENHIKLILWKLLSYEIKFPNVMANVCTVGNVIDQLKYRYDKELYNAERPALRKILEKDDVPSKTLVLCVAGIFVDGVEVKSVPKTNNIELLVSDGWYSVKATTDGLLARMVRSGKIVVGTKVMTCGAELLNCEGVSPWEDVSSVRLKLSGNSTSRCPWYARLGHHRVRPSRALRQVDAQGGRVARLRVHVARVYPPLYVEKLGDGTTVTRSERLEQLQQTRLEAARQALAEELQRDVERACCEQESQDVDSQEMSCRRDSDSGSQLYRQMKRSTDPGEFRSDLTASQNHILQQHLDSRRDAVVARLQSEFRARAEGTLARRNVAVVLRVRVLDPGPDCATRGTLSVWNPTEEVLELLQEGNSIEVTNVTPTAVRYSEIQLSAGRQSAFTACRLKESTAAQFRRRACALDELVRSPAAQTPYGEVDTAGLIVRVEPKTTVLNNTVHFQNVYLSDFERNIVSINFWGGLEKFGYDNLLDTGQVVACVNVQRRAGSTARSIPQYRATEISYFTKSPKIADLKKLVVELNEKFKSCNIQRFCEDCVDVIENKKRKSTRNENVTPYKTSDVNLTKTTSVSTPLTVNKNDFKNLTNESDRESPSPKTLLRRQQIKAKIEKLKRYGEPPPLNPITIVNKTTNAMAAYRSPVNVAGSKKNIDCSSFSDTSSVSKANDKTVVPVKLNFDVSTEEGNPFAEELDPSLPLSLE</sequence>
<evidence type="ECO:0000256" key="4">
    <source>
        <dbReference type="ARBA" id="ARBA00023172"/>
    </source>
</evidence>
<dbReference type="InterPro" id="IPR015525">
    <property type="entry name" value="BRCA2"/>
</dbReference>
<evidence type="ECO:0000259" key="8">
    <source>
        <dbReference type="Pfam" id="PF09104"/>
    </source>
</evidence>
<accession>A0A6J2K1N1</accession>
<dbReference type="PROSITE" id="PS50138">
    <property type="entry name" value="BRCA2_REPEAT"/>
    <property type="match status" value="6"/>
</dbReference>
<dbReference type="InterPro" id="IPR015252">
    <property type="entry name" value="BRCA2_hlx"/>
</dbReference>
<dbReference type="InterPro" id="IPR002093">
    <property type="entry name" value="BRCA2_repeat"/>
</dbReference>
<dbReference type="Pfam" id="PF09104">
    <property type="entry name" value="BRCA-2_OB3"/>
    <property type="match status" value="1"/>
</dbReference>
<feature type="region of interest" description="Disordered" evidence="6">
    <location>
        <begin position="140"/>
        <end position="163"/>
    </location>
</feature>
<keyword evidence="2" id="KW-0227">DNA damage</keyword>
<evidence type="ECO:0000259" key="9">
    <source>
        <dbReference type="Pfam" id="PF09169"/>
    </source>
</evidence>
<keyword evidence="1" id="KW-0677">Repeat</keyword>
<feature type="compositionally biased region" description="Basic and acidic residues" evidence="6">
    <location>
        <begin position="146"/>
        <end position="160"/>
    </location>
</feature>
<dbReference type="GO" id="GO:0003677">
    <property type="term" value="F:DNA binding"/>
    <property type="evidence" value="ECO:0007669"/>
    <property type="project" value="UniProtKB-KW"/>
</dbReference>
<dbReference type="Pfam" id="PF09103">
    <property type="entry name" value="BRCA-2_OB1"/>
    <property type="match status" value="1"/>
</dbReference>
<dbReference type="KEGG" id="bman:114246536"/>
<evidence type="ECO:0000256" key="5">
    <source>
        <dbReference type="ARBA" id="ARBA00023204"/>
    </source>
</evidence>
<dbReference type="InterPro" id="IPR036315">
    <property type="entry name" value="BRCA2_hlx_sf"/>
</dbReference>
<reference evidence="11" key="1">
    <citation type="submission" date="2025-08" db="UniProtKB">
        <authorList>
            <consortium name="RefSeq"/>
        </authorList>
    </citation>
    <scope>IDENTIFICATION</scope>
    <source>
        <tissue evidence="11">Silk gland</tissue>
    </source>
</reference>
<evidence type="ECO:0000259" key="7">
    <source>
        <dbReference type="Pfam" id="PF09103"/>
    </source>
</evidence>
<dbReference type="PANTHER" id="PTHR11289:SF0">
    <property type="entry name" value="BREAST CANCER TYPE 2 SUSCEPTIBILITY PROTEIN"/>
    <property type="match status" value="1"/>
</dbReference>
<evidence type="ECO:0000256" key="1">
    <source>
        <dbReference type="ARBA" id="ARBA00022737"/>
    </source>
</evidence>
<dbReference type="OrthoDB" id="21095at2759"/>
<feature type="domain" description="BRCA2 OB3" evidence="8">
    <location>
        <begin position="1467"/>
        <end position="1608"/>
    </location>
</feature>
<proteinExistence type="predicted"/>
<feature type="domain" description="BRCA2 OB1" evidence="7">
    <location>
        <begin position="1110"/>
        <end position="1227"/>
    </location>
</feature>
<evidence type="ECO:0000256" key="3">
    <source>
        <dbReference type="ARBA" id="ARBA00023125"/>
    </source>
</evidence>
<dbReference type="CDD" id="cd04493">
    <property type="entry name" value="BRCA2DBD_OB1"/>
    <property type="match status" value="1"/>
</dbReference>
<dbReference type="Gene3D" id="2.40.50.140">
    <property type="entry name" value="Nucleic acid-binding proteins"/>
    <property type="match status" value="4"/>
</dbReference>
<evidence type="ECO:0000313" key="11">
    <source>
        <dbReference type="RefSeq" id="XP_028034902.1"/>
    </source>
</evidence>
<dbReference type="PANTHER" id="PTHR11289">
    <property type="entry name" value="BREAST CANCER TYPE 2 SUSCEPTIBILITY PROTEIN BRCA2"/>
    <property type="match status" value="1"/>
</dbReference>
<dbReference type="Proteomes" id="UP000504629">
    <property type="component" value="Unplaced"/>
</dbReference>
<feature type="region of interest" description="Disordered" evidence="6">
    <location>
        <begin position="1643"/>
        <end position="1662"/>
    </location>
</feature>
<dbReference type="SUPFAM" id="SSF50249">
    <property type="entry name" value="Nucleic acid-binding proteins"/>
    <property type="match status" value="3"/>
</dbReference>
<dbReference type="GO" id="GO:0000724">
    <property type="term" value="P:double-strand break repair via homologous recombination"/>
    <property type="evidence" value="ECO:0007669"/>
    <property type="project" value="InterPro"/>
</dbReference>
<dbReference type="SUPFAM" id="SSF81872">
    <property type="entry name" value="BRCA2 helical domain"/>
    <property type="match status" value="1"/>
</dbReference>
<evidence type="ECO:0000256" key="2">
    <source>
        <dbReference type="ARBA" id="ARBA00022763"/>
    </source>
</evidence>
<keyword evidence="4" id="KW-0233">DNA recombination</keyword>
<dbReference type="GeneID" id="114246536"/>
<keyword evidence="10" id="KW-1185">Reference proteome</keyword>
<evidence type="ECO:0000313" key="10">
    <source>
        <dbReference type="Proteomes" id="UP000504629"/>
    </source>
</evidence>
<dbReference type="InterPro" id="IPR012340">
    <property type="entry name" value="NA-bd_OB-fold"/>
</dbReference>
<protein>
    <submittedName>
        <fullName evidence="11">Uncharacterized protein LOC114246536</fullName>
    </submittedName>
</protein>
<dbReference type="InterPro" id="IPR015187">
    <property type="entry name" value="BRCA2_OB_1"/>
</dbReference>
<dbReference type="RefSeq" id="XP_028034902.1">
    <property type="nucleotide sequence ID" value="XM_028179101.1"/>
</dbReference>
<dbReference type="InterPro" id="IPR015188">
    <property type="entry name" value="BRCA2_OB_3"/>
</dbReference>
<name>A0A6J2K1N1_BOMMA</name>
<dbReference type="Pfam" id="PF09169">
    <property type="entry name" value="BRCA-2_helical"/>
    <property type="match status" value="1"/>
</dbReference>
<dbReference type="Pfam" id="PF00634">
    <property type="entry name" value="BRCA2"/>
    <property type="match status" value="3"/>
</dbReference>
<evidence type="ECO:0000256" key="6">
    <source>
        <dbReference type="SAM" id="MobiDB-lite"/>
    </source>
</evidence>
<feature type="domain" description="Breast cancer type 2 susceptibility protein helical" evidence="9">
    <location>
        <begin position="1050"/>
        <end position="1104"/>
    </location>
</feature>
<keyword evidence="5" id="KW-0234">DNA repair</keyword>
<keyword evidence="3" id="KW-0238">DNA-binding</keyword>
<gene>
    <name evidence="11" type="primary">LOC114246536</name>
</gene>
<dbReference type="SUPFAM" id="SSF81878">
    <property type="entry name" value="BRCA2 tower domain"/>
    <property type="match status" value="1"/>
</dbReference>
<dbReference type="GO" id="GO:0006355">
    <property type="term" value="P:regulation of DNA-templated transcription"/>
    <property type="evidence" value="ECO:0007669"/>
    <property type="project" value="TreeGrafter"/>
</dbReference>
<organism evidence="10 11">
    <name type="scientific">Bombyx mandarina</name>
    <name type="common">Wild silk moth</name>
    <name type="synonym">Wild silkworm</name>
    <dbReference type="NCBI Taxonomy" id="7092"/>
    <lineage>
        <taxon>Eukaryota</taxon>
        <taxon>Metazoa</taxon>
        <taxon>Ecdysozoa</taxon>
        <taxon>Arthropoda</taxon>
        <taxon>Hexapoda</taxon>
        <taxon>Insecta</taxon>
        <taxon>Pterygota</taxon>
        <taxon>Neoptera</taxon>
        <taxon>Endopterygota</taxon>
        <taxon>Lepidoptera</taxon>
        <taxon>Glossata</taxon>
        <taxon>Ditrysia</taxon>
        <taxon>Bombycoidea</taxon>
        <taxon>Bombycidae</taxon>
        <taxon>Bombycinae</taxon>
        <taxon>Bombyx</taxon>
    </lineage>
</organism>